<name>A0AAV3TCM6_9EURY</name>
<dbReference type="InterPro" id="IPR006311">
    <property type="entry name" value="TAT_signal"/>
</dbReference>
<dbReference type="AlphaFoldDB" id="A0AAV3TCM6"/>
<comment type="caution">
    <text evidence="2">The sequence shown here is derived from an EMBL/GenBank/DDBJ whole genome shotgun (WGS) entry which is preliminary data.</text>
</comment>
<evidence type="ECO:0000313" key="2">
    <source>
        <dbReference type="EMBL" id="GAA0674118.1"/>
    </source>
</evidence>
<dbReference type="PROSITE" id="PS51318">
    <property type="entry name" value="TAT"/>
    <property type="match status" value="1"/>
</dbReference>
<gene>
    <name evidence="2" type="ORF">GCM10009020_21700</name>
</gene>
<reference evidence="2 3" key="1">
    <citation type="journal article" date="2019" name="Int. J. Syst. Evol. Microbiol.">
        <title>The Global Catalogue of Microorganisms (GCM) 10K type strain sequencing project: providing services to taxonomists for standard genome sequencing and annotation.</title>
        <authorList>
            <consortium name="The Broad Institute Genomics Platform"/>
            <consortium name="The Broad Institute Genome Sequencing Center for Infectious Disease"/>
            <person name="Wu L."/>
            <person name="Ma J."/>
        </authorList>
    </citation>
    <scope>NUCLEOTIDE SEQUENCE [LARGE SCALE GENOMIC DNA]</scope>
    <source>
        <strain evidence="2 3">JCM 16328</strain>
    </source>
</reference>
<proteinExistence type="predicted"/>
<dbReference type="EMBL" id="BAAADV010000004">
    <property type="protein sequence ID" value="GAA0674118.1"/>
    <property type="molecule type" value="Genomic_DNA"/>
</dbReference>
<dbReference type="RefSeq" id="WP_343774036.1">
    <property type="nucleotide sequence ID" value="NZ_BAAADV010000004.1"/>
</dbReference>
<dbReference type="Proteomes" id="UP001500420">
    <property type="component" value="Unassembled WGS sequence"/>
</dbReference>
<keyword evidence="3" id="KW-1185">Reference proteome</keyword>
<evidence type="ECO:0000256" key="1">
    <source>
        <dbReference type="SAM" id="MobiDB-lite"/>
    </source>
</evidence>
<evidence type="ECO:0000313" key="3">
    <source>
        <dbReference type="Proteomes" id="UP001500420"/>
    </source>
</evidence>
<feature type="region of interest" description="Disordered" evidence="1">
    <location>
        <begin position="204"/>
        <end position="231"/>
    </location>
</feature>
<protein>
    <submittedName>
        <fullName evidence="2">Uncharacterized protein</fullName>
    </submittedName>
</protein>
<feature type="compositionally biased region" description="Basic and acidic residues" evidence="1">
    <location>
        <begin position="219"/>
        <end position="231"/>
    </location>
</feature>
<sequence length="530" mass="59888">MADEDLYSRRRILQTGTTIATTLLTGCADPLSSNANDSVNVNKIDLSAHEDTIRLPSVWTDEDSLEDVQATLTAEIEADSKLGEAVLESNGEEYQSWNDLGRTLEQEITVPPGDLQNGENTFTLTSNRNKDSHRITKETPQTHLLNLQPANENNADSNIFTTYQPPKQIQHNQLTIDLQKLENWHDNDYENIEHQEGSQFIQSIGTDTPEDSISHQAKTRPESVRYPNEEGKSNTYGHFDYQKFSSSESVGEALDWLQTYLFNWQRNFDDPGPISTEDELYAAVLQEGLDQHTDIESHFWAFDLPEAPASTHGNGLVYDQTNNELRIMETISAPETWSPETGEQYHPLVENSNYLNPDHDAYSSWWHPLRFNGEKTGKNSLSLRDGNFYASTVLRGIATGQDEDVELTTNSAESGIAPVGNYLPDLMDKLRNWNVNDEYDEELFQEIKDQSKAYNKLRNGHENYLVGGTVENPIYAKVDQSTVEKAWNNPEETIVDYVEELDEEIYEQMVSGTASASIETTNQLLEPTSA</sequence>
<accession>A0AAV3TCM6</accession>
<organism evidence="2 3">
    <name type="scientific">Natronoarchaeum mannanilyticum</name>
    <dbReference type="NCBI Taxonomy" id="926360"/>
    <lineage>
        <taxon>Archaea</taxon>
        <taxon>Methanobacteriati</taxon>
        <taxon>Methanobacteriota</taxon>
        <taxon>Stenosarchaea group</taxon>
        <taxon>Halobacteria</taxon>
        <taxon>Halobacteriales</taxon>
        <taxon>Natronoarchaeaceae</taxon>
    </lineage>
</organism>